<evidence type="ECO:0000313" key="1">
    <source>
        <dbReference type="EMBL" id="CAH3022081.1"/>
    </source>
</evidence>
<gene>
    <name evidence="1" type="ORF">PEVE_00014058</name>
</gene>
<dbReference type="EMBL" id="CALNXI010000205">
    <property type="protein sequence ID" value="CAH3022081.1"/>
    <property type="molecule type" value="Genomic_DNA"/>
</dbReference>
<sequence>MRSSGLGHKKKWVAAKKLRPCYCCSGKGLLSDLDAWSRECGIDCCKDLHHRLLHVVPGSMEGEAATSVTEKNNLSLVRTKHYKNMHRGVLPCVLFQSFSNMGTDVCKLIVSWTRAVVQLYVRLVEATINLVPDCVRWSGQQLVPLVSVRVRDMEQVTLVA</sequence>
<name>A0ABN8LXP6_9CNID</name>
<protein>
    <submittedName>
        <fullName evidence="1">Uncharacterized protein</fullName>
    </submittedName>
</protein>
<accession>A0ABN8LXP6</accession>
<comment type="caution">
    <text evidence="1">The sequence shown here is derived from an EMBL/GenBank/DDBJ whole genome shotgun (WGS) entry which is preliminary data.</text>
</comment>
<reference evidence="1 2" key="1">
    <citation type="submission" date="2022-05" db="EMBL/GenBank/DDBJ databases">
        <authorList>
            <consortium name="Genoscope - CEA"/>
            <person name="William W."/>
        </authorList>
    </citation>
    <scope>NUCLEOTIDE SEQUENCE [LARGE SCALE GENOMIC DNA]</scope>
</reference>
<evidence type="ECO:0000313" key="2">
    <source>
        <dbReference type="Proteomes" id="UP001159427"/>
    </source>
</evidence>
<keyword evidence="2" id="KW-1185">Reference proteome</keyword>
<proteinExistence type="predicted"/>
<organism evidence="1 2">
    <name type="scientific">Porites evermanni</name>
    <dbReference type="NCBI Taxonomy" id="104178"/>
    <lineage>
        <taxon>Eukaryota</taxon>
        <taxon>Metazoa</taxon>
        <taxon>Cnidaria</taxon>
        <taxon>Anthozoa</taxon>
        <taxon>Hexacorallia</taxon>
        <taxon>Scleractinia</taxon>
        <taxon>Fungiina</taxon>
        <taxon>Poritidae</taxon>
        <taxon>Porites</taxon>
    </lineage>
</organism>
<dbReference type="Proteomes" id="UP001159427">
    <property type="component" value="Unassembled WGS sequence"/>
</dbReference>